<dbReference type="EC" id="5.4.99.12" evidence="4"/>
<dbReference type="GO" id="GO:0003723">
    <property type="term" value="F:RNA binding"/>
    <property type="evidence" value="ECO:0007669"/>
    <property type="project" value="InterPro"/>
</dbReference>
<dbReference type="Gene3D" id="3.30.70.660">
    <property type="entry name" value="Pseudouridine synthase I, catalytic domain, C-terminal subdomain"/>
    <property type="match status" value="1"/>
</dbReference>
<dbReference type="AlphaFoldDB" id="A0A4E0RGW9"/>
<evidence type="ECO:0000256" key="4">
    <source>
        <dbReference type="HAMAP-Rule" id="MF_00171"/>
    </source>
</evidence>
<gene>
    <name evidence="4" type="primary">truA</name>
    <name evidence="9" type="ORF">PN36_19905</name>
</gene>
<feature type="binding site" evidence="4 6">
    <location>
        <position position="109"/>
    </location>
    <ligand>
        <name>substrate</name>
    </ligand>
</feature>
<sequence>MRIVLGIEYAGNNFFGWQSQPHAPSVQACVEAALSKVANHSVKAVCAGRTDTGVHALGQVIHADVTAQRSIRSWILGTNANLPDDVSVLWAQMVDENFHARFSAQLRHYRYIILNRPTRPALLTKRVTWDYQPLDIEQMQAGGNYLLGTHDFSSYRATACQAKTPIRTISRLKVSRVNDHVIIEISANAFLHHMVRNIAGVLMTIGHGEQTAQWAQTVLEARNRTLGGVRAPPDGLYLCGVDYPEPYVFPKANPPI</sequence>
<comment type="catalytic activity">
    <reaction evidence="4 7">
        <text>uridine(38/39/40) in tRNA = pseudouridine(38/39/40) in tRNA</text>
        <dbReference type="Rhea" id="RHEA:22376"/>
        <dbReference type="Rhea" id="RHEA-COMP:10085"/>
        <dbReference type="Rhea" id="RHEA-COMP:10087"/>
        <dbReference type="ChEBI" id="CHEBI:65314"/>
        <dbReference type="ChEBI" id="CHEBI:65315"/>
        <dbReference type="EC" id="5.4.99.12"/>
    </reaction>
</comment>
<dbReference type="PANTHER" id="PTHR11142:SF0">
    <property type="entry name" value="TRNA PSEUDOURIDINE SYNTHASE-LIKE 1"/>
    <property type="match status" value="1"/>
</dbReference>
<comment type="caution">
    <text evidence="4">Lacks conserved residue(s) required for the propagation of feature annotation.</text>
</comment>
<evidence type="ECO:0000256" key="7">
    <source>
        <dbReference type="RuleBase" id="RU003792"/>
    </source>
</evidence>
<organism evidence="9 10">
    <name type="scientific">Candidatus Thiomargarita nelsonii</name>
    <dbReference type="NCBI Taxonomy" id="1003181"/>
    <lineage>
        <taxon>Bacteria</taxon>
        <taxon>Pseudomonadati</taxon>
        <taxon>Pseudomonadota</taxon>
        <taxon>Gammaproteobacteria</taxon>
        <taxon>Thiotrichales</taxon>
        <taxon>Thiotrichaceae</taxon>
        <taxon>Thiomargarita</taxon>
    </lineage>
</organism>
<keyword evidence="2 4" id="KW-0819">tRNA processing</keyword>
<evidence type="ECO:0000256" key="3">
    <source>
        <dbReference type="ARBA" id="ARBA00023235"/>
    </source>
</evidence>
<name>A0A4E0RGW9_9GAMM</name>
<evidence type="ECO:0000313" key="10">
    <source>
        <dbReference type="Proteomes" id="UP000030428"/>
    </source>
</evidence>
<dbReference type="InterPro" id="IPR020095">
    <property type="entry name" value="PsdUridine_synth_TruA_C"/>
</dbReference>
<dbReference type="SUPFAM" id="SSF55120">
    <property type="entry name" value="Pseudouridine synthase"/>
    <property type="match status" value="1"/>
</dbReference>
<comment type="similarity">
    <text evidence="1 4 7">Belongs to the tRNA pseudouridine synthase TruA family.</text>
</comment>
<keyword evidence="3 4" id="KW-0413">Isomerase</keyword>
<dbReference type="CDD" id="cd02570">
    <property type="entry name" value="PseudoU_synth_EcTruA"/>
    <property type="match status" value="1"/>
</dbReference>
<dbReference type="InterPro" id="IPR020097">
    <property type="entry name" value="PsdUridine_synth_TruA_a/b_dom"/>
</dbReference>
<reference evidence="9 10" key="1">
    <citation type="journal article" date="2016" name="Front. Microbiol.">
        <title>Single-Cell (Meta-)Genomics of a Dimorphic Candidatus Thiomargarita nelsonii Reveals Genomic Plasticity.</title>
        <authorList>
            <person name="Flood B.E."/>
            <person name="Fliss P."/>
            <person name="Jones D.S."/>
            <person name="Dick G.J."/>
            <person name="Jain S."/>
            <person name="Kaster A.K."/>
            <person name="Winkel M."/>
            <person name="Mussmann M."/>
            <person name="Bailey J."/>
        </authorList>
    </citation>
    <scope>NUCLEOTIDE SEQUENCE [LARGE SCALE GENOMIC DNA]</scope>
    <source>
        <strain evidence="9">Hydrate Ridge</strain>
    </source>
</reference>
<accession>A0A4E0RGW9</accession>
<dbReference type="Gene3D" id="3.30.70.580">
    <property type="entry name" value="Pseudouridine synthase I, catalytic domain, N-terminal subdomain"/>
    <property type="match status" value="1"/>
</dbReference>
<dbReference type="FunFam" id="3.30.70.580:FF:000001">
    <property type="entry name" value="tRNA pseudouridine synthase A"/>
    <property type="match status" value="1"/>
</dbReference>
<dbReference type="HAMAP" id="MF_00171">
    <property type="entry name" value="TruA"/>
    <property type="match status" value="1"/>
</dbReference>
<comment type="subunit">
    <text evidence="4">Homodimer.</text>
</comment>
<evidence type="ECO:0000313" key="9">
    <source>
        <dbReference type="EMBL" id="TGO02746.1"/>
    </source>
</evidence>
<protein>
    <recommendedName>
        <fullName evidence="4">tRNA pseudouridine synthase A</fullName>
        <ecNumber evidence="4">5.4.99.12</ecNumber>
    </recommendedName>
    <alternativeName>
        <fullName evidence="4">tRNA pseudouridine(38-40) synthase</fullName>
    </alternativeName>
    <alternativeName>
        <fullName evidence="4">tRNA pseudouridylate synthase I</fullName>
    </alternativeName>
    <alternativeName>
        <fullName evidence="4">tRNA-uridine isomerase I</fullName>
    </alternativeName>
</protein>
<evidence type="ECO:0000256" key="5">
    <source>
        <dbReference type="PIRSR" id="PIRSR001430-1"/>
    </source>
</evidence>
<keyword evidence="10" id="KW-1185">Reference proteome</keyword>
<evidence type="ECO:0000256" key="6">
    <source>
        <dbReference type="PIRSR" id="PIRSR001430-2"/>
    </source>
</evidence>
<dbReference type="GO" id="GO:0160147">
    <property type="term" value="F:tRNA pseudouridine(38-40) synthase activity"/>
    <property type="evidence" value="ECO:0007669"/>
    <property type="project" value="UniProtKB-EC"/>
</dbReference>
<dbReference type="EMBL" id="JSZA02000083">
    <property type="protein sequence ID" value="TGO02746.1"/>
    <property type="molecule type" value="Genomic_DNA"/>
</dbReference>
<feature type="domain" description="Pseudouridine synthase I TruA alpha/beta" evidence="8">
    <location>
        <begin position="145"/>
        <end position="244"/>
    </location>
</feature>
<dbReference type="GO" id="GO:0031119">
    <property type="term" value="P:tRNA pseudouridine synthesis"/>
    <property type="evidence" value="ECO:0007669"/>
    <property type="project" value="UniProtKB-UniRule"/>
</dbReference>
<comment type="caution">
    <text evidence="9">The sequence shown here is derived from an EMBL/GenBank/DDBJ whole genome shotgun (WGS) entry which is preliminary data.</text>
</comment>
<dbReference type="PROSITE" id="PS51257">
    <property type="entry name" value="PROKAR_LIPOPROTEIN"/>
    <property type="match status" value="1"/>
</dbReference>
<feature type="domain" description="Pseudouridine synthase I TruA alpha/beta" evidence="8">
    <location>
        <begin position="8"/>
        <end position="102"/>
    </location>
</feature>
<dbReference type="Pfam" id="PF01416">
    <property type="entry name" value="PseudoU_synth_1"/>
    <property type="match status" value="2"/>
</dbReference>
<dbReference type="PIRSF" id="PIRSF001430">
    <property type="entry name" value="tRNA_psdUrid_synth"/>
    <property type="match status" value="1"/>
</dbReference>
<dbReference type="NCBIfam" id="TIGR00071">
    <property type="entry name" value="hisT_truA"/>
    <property type="match status" value="1"/>
</dbReference>
<comment type="function">
    <text evidence="4">Formation of pseudouridine at positions 38, 39 and 40 in the anticodon stem and loop of transfer RNAs.</text>
</comment>
<dbReference type="InterPro" id="IPR001406">
    <property type="entry name" value="PsdUridine_synth_TruA"/>
</dbReference>
<dbReference type="PANTHER" id="PTHR11142">
    <property type="entry name" value="PSEUDOURIDYLATE SYNTHASE"/>
    <property type="match status" value="1"/>
</dbReference>
<dbReference type="Proteomes" id="UP000030428">
    <property type="component" value="Unassembled WGS sequence"/>
</dbReference>
<dbReference type="InterPro" id="IPR020103">
    <property type="entry name" value="PsdUridine_synth_cat_dom_sf"/>
</dbReference>
<evidence type="ECO:0000256" key="2">
    <source>
        <dbReference type="ARBA" id="ARBA00022694"/>
    </source>
</evidence>
<evidence type="ECO:0000259" key="8">
    <source>
        <dbReference type="Pfam" id="PF01416"/>
    </source>
</evidence>
<feature type="active site" description="Nucleophile" evidence="4 5">
    <location>
        <position position="51"/>
    </location>
</feature>
<evidence type="ECO:0000256" key="1">
    <source>
        <dbReference type="ARBA" id="ARBA00009375"/>
    </source>
</evidence>
<dbReference type="InterPro" id="IPR020094">
    <property type="entry name" value="TruA/RsuA/RluB/E/F_N"/>
</dbReference>
<proteinExistence type="inferred from homology"/>